<dbReference type="InterPro" id="IPR029058">
    <property type="entry name" value="AB_hydrolase_fold"/>
</dbReference>
<dbReference type="Pfam" id="PF07519">
    <property type="entry name" value="Tannase"/>
    <property type="match status" value="2"/>
</dbReference>
<name>A0A317WIQ2_9EURO</name>
<organism evidence="9 10">
    <name type="scientific">Aspergillus heteromorphus CBS 117.55</name>
    <dbReference type="NCBI Taxonomy" id="1448321"/>
    <lineage>
        <taxon>Eukaryota</taxon>
        <taxon>Fungi</taxon>
        <taxon>Dikarya</taxon>
        <taxon>Ascomycota</taxon>
        <taxon>Pezizomycotina</taxon>
        <taxon>Eurotiomycetes</taxon>
        <taxon>Eurotiomycetidae</taxon>
        <taxon>Eurotiales</taxon>
        <taxon>Aspergillaceae</taxon>
        <taxon>Aspergillus</taxon>
        <taxon>Aspergillus subgen. Circumdati</taxon>
    </lineage>
</organism>
<dbReference type="GO" id="GO:0046872">
    <property type="term" value="F:metal ion binding"/>
    <property type="evidence" value="ECO:0007669"/>
    <property type="project" value="UniProtKB-KW"/>
</dbReference>
<dbReference type="AlphaFoldDB" id="A0A317WIQ2"/>
<evidence type="ECO:0000256" key="6">
    <source>
        <dbReference type="ARBA" id="ARBA00022837"/>
    </source>
</evidence>
<dbReference type="PANTHER" id="PTHR33938:SF2">
    <property type="entry name" value="CARBOXYLIC ESTER HYDROLASE"/>
    <property type="match status" value="1"/>
</dbReference>
<evidence type="ECO:0000256" key="7">
    <source>
        <dbReference type="ARBA" id="ARBA00023157"/>
    </source>
</evidence>
<feature type="chain" id="PRO_5016195321" description="Carboxylic ester hydrolase" evidence="8">
    <location>
        <begin position="20"/>
        <end position="570"/>
    </location>
</feature>
<dbReference type="OrthoDB" id="3039123at2759"/>
<evidence type="ECO:0000256" key="2">
    <source>
        <dbReference type="ARBA" id="ARBA00022487"/>
    </source>
</evidence>
<dbReference type="EMBL" id="MSFL01000009">
    <property type="protein sequence ID" value="PWY85047.1"/>
    <property type="molecule type" value="Genomic_DNA"/>
</dbReference>
<keyword evidence="5 8" id="KW-0378">Hydrolase</keyword>
<sequence>MGLTLGLASLAFLLPFVSAQAHCNAGTPCPTNNATVYNATNAPNCTVRDIQVFVNGLSGLGGANLSVPYAFYLDSNETRDAFTDYVGASTFTNDIPNVCAFRVNGVNAEGANWGLGALVPESFNGSIMMAAPDVGLSWGVASAGLYYKFVTFASNSGHDEPDYVSGWETANGLIDWSHRALHMSTLTAKAIVNGWFGIEPKHSYITGCAEGGRQVMKSIQTYPEDYDGAMAGAPTWWATHQAFYSYKQSIIGDAAANIPTSMYEVIGAEVLLQCDAQDGLLDRIISDPVGCFFNPATLACSSNRTTDCLTPPQLDTLHKIYNDWTTFNQDLIYPGEWFGTEFTWNTTFSDSARGAWYIENVLGFKNFTSQDLTSELIAKADALDPANVNADDFDLEPFFSRGGKFIHWHGMSDSVVSPASSVYYHDHAEYAALQKNISIDDHYQLYLIPGLEHCSGTPSCMDALWYLAGPYQAGAWFNFTPANVVDDLVHDSFFALIDWVEVDYAPGYMVTTSFDDAEEPTTLLNNRKICAYPQLANWTRTGVSNHEDYWDCVYPYHHLGAGYGPSLISN</sequence>
<evidence type="ECO:0000256" key="1">
    <source>
        <dbReference type="ARBA" id="ARBA00006249"/>
    </source>
</evidence>
<evidence type="ECO:0000256" key="8">
    <source>
        <dbReference type="RuleBase" id="RU361238"/>
    </source>
</evidence>
<keyword evidence="7" id="KW-1015">Disulfide bond</keyword>
<comment type="similarity">
    <text evidence="1 8">Belongs to the tannase family.</text>
</comment>
<evidence type="ECO:0000313" key="10">
    <source>
        <dbReference type="Proteomes" id="UP000247233"/>
    </source>
</evidence>
<dbReference type="GeneID" id="37068084"/>
<evidence type="ECO:0000313" key="9">
    <source>
        <dbReference type="EMBL" id="PWY85047.1"/>
    </source>
</evidence>
<dbReference type="RefSeq" id="XP_025400389.1">
    <property type="nucleotide sequence ID" value="XM_025545847.1"/>
</dbReference>
<dbReference type="Proteomes" id="UP000247233">
    <property type="component" value="Unassembled WGS sequence"/>
</dbReference>
<feature type="signal peptide" evidence="8">
    <location>
        <begin position="1"/>
        <end position="19"/>
    </location>
</feature>
<protein>
    <recommendedName>
        <fullName evidence="8">Carboxylic ester hydrolase</fullName>
        <ecNumber evidence="8">3.1.1.-</ecNumber>
    </recommendedName>
</protein>
<keyword evidence="3" id="KW-0479">Metal-binding</keyword>
<keyword evidence="10" id="KW-1185">Reference proteome</keyword>
<keyword evidence="4 8" id="KW-0732">Signal</keyword>
<keyword evidence="6" id="KW-0106">Calcium</keyword>
<evidence type="ECO:0000256" key="5">
    <source>
        <dbReference type="ARBA" id="ARBA00022801"/>
    </source>
</evidence>
<evidence type="ECO:0000256" key="4">
    <source>
        <dbReference type="ARBA" id="ARBA00022729"/>
    </source>
</evidence>
<dbReference type="GO" id="GO:0030600">
    <property type="term" value="F:feruloyl esterase activity"/>
    <property type="evidence" value="ECO:0007669"/>
    <property type="project" value="UniProtKB-ARBA"/>
</dbReference>
<accession>A0A317WIQ2</accession>
<dbReference type="EC" id="3.1.1.-" evidence="8"/>
<dbReference type="VEuPathDB" id="FungiDB:BO70DRAFT_386761"/>
<dbReference type="SUPFAM" id="SSF53474">
    <property type="entry name" value="alpha/beta-Hydrolases"/>
    <property type="match status" value="1"/>
</dbReference>
<dbReference type="InterPro" id="IPR011118">
    <property type="entry name" value="Tannase/feruloyl_esterase"/>
</dbReference>
<proteinExistence type="inferred from homology"/>
<comment type="caution">
    <text evidence="9">The sequence shown here is derived from an EMBL/GenBank/DDBJ whole genome shotgun (WGS) entry which is preliminary data.</text>
</comment>
<dbReference type="PANTHER" id="PTHR33938">
    <property type="entry name" value="FERULOYL ESTERASE B-RELATED"/>
    <property type="match status" value="1"/>
</dbReference>
<keyword evidence="2" id="KW-0719">Serine esterase</keyword>
<dbReference type="STRING" id="1448321.A0A317WIQ2"/>
<evidence type="ECO:0000256" key="3">
    <source>
        <dbReference type="ARBA" id="ARBA00022723"/>
    </source>
</evidence>
<reference evidence="9 10" key="1">
    <citation type="submission" date="2016-12" db="EMBL/GenBank/DDBJ databases">
        <title>The genomes of Aspergillus section Nigri reveals drivers in fungal speciation.</title>
        <authorList>
            <consortium name="DOE Joint Genome Institute"/>
            <person name="Vesth T.C."/>
            <person name="Nybo J."/>
            <person name="Theobald S."/>
            <person name="Brandl J."/>
            <person name="Frisvad J.C."/>
            <person name="Nielsen K.F."/>
            <person name="Lyhne E.K."/>
            <person name="Kogle M.E."/>
            <person name="Kuo A."/>
            <person name="Riley R."/>
            <person name="Clum A."/>
            <person name="Nolan M."/>
            <person name="Lipzen A."/>
            <person name="Salamov A."/>
            <person name="Henrissat B."/>
            <person name="Wiebenga A."/>
            <person name="De Vries R.P."/>
            <person name="Grigoriev I.V."/>
            <person name="Mortensen U.H."/>
            <person name="Andersen M.R."/>
            <person name="Baker S.E."/>
        </authorList>
    </citation>
    <scope>NUCLEOTIDE SEQUENCE [LARGE SCALE GENOMIC DNA]</scope>
    <source>
        <strain evidence="9 10">CBS 117.55</strain>
    </source>
</reference>
<gene>
    <name evidence="9" type="ORF">BO70DRAFT_386761</name>
</gene>